<comment type="caution">
    <text evidence="2">The sequence shown here is derived from an EMBL/GenBank/DDBJ whole genome shotgun (WGS) entry which is preliminary data.</text>
</comment>
<dbReference type="Proteomes" id="UP001515480">
    <property type="component" value="Unassembled WGS sequence"/>
</dbReference>
<dbReference type="EMBL" id="JBGBPQ010000027">
    <property type="protein sequence ID" value="KAL1498747.1"/>
    <property type="molecule type" value="Genomic_DNA"/>
</dbReference>
<dbReference type="InterPro" id="IPR005069">
    <property type="entry name" value="Nucl-diP-sugar_transferase"/>
</dbReference>
<evidence type="ECO:0000259" key="1">
    <source>
        <dbReference type="Pfam" id="PF03407"/>
    </source>
</evidence>
<dbReference type="Pfam" id="PF03407">
    <property type="entry name" value="Nucleotid_trans"/>
    <property type="match status" value="1"/>
</dbReference>
<evidence type="ECO:0000313" key="3">
    <source>
        <dbReference type="Proteomes" id="UP001515480"/>
    </source>
</evidence>
<dbReference type="AlphaFoldDB" id="A0AB34IHS4"/>
<proteinExistence type="predicted"/>
<gene>
    <name evidence="2" type="ORF">AB1Y20_014057</name>
</gene>
<accession>A0AB34IHS4</accession>
<sequence>MERCAFNNTLIGAIATANYARPLHKLADSAVPHGFACVVTQPNDAAHAHKLSQRHVHLLDPPATPLLPRKQWCNSSLHGWRLTHLLKMRLWRVVLLAGFDLLSLDANFYMAFNPVPAIHSIAWKPVAPDGHLAPVDVVGVHDGAANKLLNIGLMWVRSTEATRALVSRAENRTWGSWDQMVFNDELNSNVLFKSVGCCHTPYIKRAAPPQPGGDAAIHSATLRAKLEGADRCVSSDEDIPLAAPPPRGSRHYHIETWSPTKYNELPSLKSRRFQRCTSFTGKPDECCDACCCGIYSDHRNRTR</sequence>
<reference evidence="2 3" key="1">
    <citation type="journal article" date="2024" name="Science">
        <title>Giant polyketide synthase enzymes in the biosynthesis of giant marine polyether toxins.</title>
        <authorList>
            <person name="Fallon T.R."/>
            <person name="Shende V.V."/>
            <person name="Wierzbicki I.H."/>
            <person name="Pendleton A.L."/>
            <person name="Watervoot N.F."/>
            <person name="Auber R.P."/>
            <person name="Gonzalez D.J."/>
            <person name="Wisecaver J.H."/>
            <person name="Moore B.S."/>
        </authorList>
    </citation>
    <scope>NUCLEOTIDE SEQUENCE [LARGE SCALE GENOMIC DNA]</scope>
    <source>
        <strain evidence="2 3">12B1</strain>
    </source>
</reference>
<evidence type="ECO:0000313" key="2">
    <source>
        <dbReference type="EMBL" id="KAL1498747.1"/>
    </source>
</evidence>
<protein>
    <recommendedName>
        <fullName evidence="1">Nucleotide-diphospho-sugar transferase domain-containing protein</fullName>
    </recommendedName>
</protein>
<organism evidence="2 3">
    <name type="scientific">Prymnesium parvum</name>
    <name type="common">Toxic golden alga</name>
    <dbReference type="NCBI Taxonomy" id="97485"/>
    <lineage>
        <taxon>Eukaryota</taxon>
        <taxon>Haptista</taxon>
        <taxon>Haptophyta</taxon>
        <taxon>Prymnesiophyceae</taxon>
        <taxon>Prymnesiales</taxon>
        <taxon>Prymnesiaceae</taxon>
        <taxon>Prymnesium</taxon>
    </lineage>
</organism>
<keyword evidence="3" id="KW-1185">Reference proteome</keyword>
<feature type="domain" description="Nucleotide-diphospho-sugar transferase" evidence="1">
    <location>
        <begin position="44"/>
        <end position="190"/>
    </location>
</feature>
<name>A0AB34IHS4_PRYPA</name>